<gene>
    <name evidence="2" type="ORF">BE08_39985</name>
</gene>
<protein>
    <recommendedName>
        <fullName evidence="4">Secreted protein</fullName>
    </recommendedName>
</protein>
<evidence type="ECO:0000256" key="1">
    <source>
        <dbReference type="SAM" id="SignalP"/>
    </source>
</evidence>
<dbReference type="EMBL" id="JELY01003017">
    <property type="protein sequence ID" value="KYF50988.1"/>
    <property type="molecule type" value="Genomic_DNA"/>
</dbReference>
<feature type="signal peptide" evidence="1">
    <location>
        <begin position="1"/>
        <end position="25"/>
    </location>
</feature>
<comment type="caution">
    <text evidence="2">The sequence shown here is derived from an EMBL/GenBank/DDBJ whole genome shotgun (WGS) entry which is preliminary data.</text>
</comment>
<evidence type="ECO:0000313" key="3">
    <source>
        <dbReference type="Proteomes" id="UP000075420"/>
    </source>
</evidence>
<reference evidence="2 3" key="1">
    <citation type="submission" date="2014-02" db="EMBL/GenBank/DDBJ databases">
        <title>The small core and large imbalanced accessory genome model reveals a collaborative survival strategy of Sorangium cellulosum strains in nature.</title>
        <authorList>
            <person name="Han K."/>
            <person name="Peng R."/>
            <person name="Blom J."/>
            <person name="Li Y.-Z."/>
        </authorList>
    </citation>
    <scope>NUCLEOTIDE SEQUENCE [LARGE SCALE GENOMIC DNA]</scope>
    <source>
        <strain evidence="2 3">So0157-25</strain>
    </source>
</reference>
<name>A0A150P680_SORCE</name>
<dbReference type="Proteomes" id="UP000075420">
    <property type="component" value="Unassembled WGS sequence"/>
</dbReference>
<sequence>MPRRKTNPTKTLSTAAMIGLLGAFAHEYTVAPAHAESFGSFCAVPVQGEEHCVSSDRSPADAWNRAAANGELPIAMWAKWPSGMTADDLVKSPARLKAWFTDTEKVLSYVRDTQRNAESYKASLARVTALVAEVKARQAAPREDP</sequence>
<evidence type="ECO:0008006" key="4">
    <source>
        <dbReference type="Google" id="ProtNLM"/>
    </source>
</evidence>
<feature type="chain" id="PRO_5007565597" description="Secreted protein" evidence="1">
    <location>
        <begin position="26"/>
        <end position="145"/>
    </location>
</feature>
<keyword evidence="1" id="KW-0732">Signal</keyword>
<evidence type="ECO:0000313" key="2">
    <source>
        <dbReference type="EMBL" id="KYF50988.1"/>
    </source>
</evidence>
<accession>A0A150P680</accession>
<dbReference type="AlphaFoldDB" id="A0A150P680"/>
<proteinExistence type="predicted"/>
<organism evidence="2 3">
    <name type="scientific">Sorangium cellulosum</name>
    <name type="common">Polyangium cellulosum</name>
    <dbReference type="NCBI Taxonomy" id="56"/>
    <lineage>
        <taxon>Bacteria</taxon>
        <taxon>Pseudomonadati</taxon>
        <taxon>Myxococcota</taxon>
        <taxon>Polyangia</taxon>
        <taxon>Polyangiales</taxon>
        <taxon>Polyangiaceae</taxon>
        <taxon>Sorangium</taxon>
    </lineage>
</organism>